<protein>
    <submittedName>
        <fullName evidence="1">Uncharacterized protein</fullName>
    </submittedName>
</protein>
<organism evidence="1 2">
    <name type="scientific">Duganella flavida</name>
    <dbReference type="NCBI Taxonomy" id="2692175"/>
    <lineage>
        <taxon>Bacteria</taxon>
        <taxon>Pseudomonadati</taxon>
        <taxon>Pseudomonadota</taxon>
        <taxon>Betaproteobacteria</taxon>
        <taxon>Burkholderiales</taxon>
        <taxon>Oxalobacteraceae</taxon>
        <taxon>Telluria group</taxon>
        <taxon>Duganella</taxon>
    </lineage>
</organism>
<comment type="caution">
    <text evidence="1">The sequence shown here is derived from an EMBL/GenBank/DDBJ whole genome shotgun (WGS) entry which is preliminary data.</text>
</comment>
<proteinExistence type="predicted"/>
<accession>A0A6L8KMH3</accession>
<reference evidence="1 2" key="1">
    <citation type="submission" date="2019-12" db="EMBL/GenBank/DDBJ databases">
        <title>Novel species isolated from a subtropical stream in China.</title>
        <authorList>
            <person name="Lu H."/>
        </authorList>
    </citation>
    <scope>NUCLEOTIDE SEQUENCE [LARGE SCALE GENOMIC DNA]</scope>
    <source>
        <strain evidence="1 2">FT135W</strain>
    </source>
</reference>
<dbReference type="RefSeq" id="WP_161009228.1">
    <property type="nucleotide sequence ID" value="NZ_WWCN01000018.1"/>
</dbReference>
<evidence type="ECO:0000313" key="1">
    <source>
        <dbReference type="EMBL" id="MYM25791.1"/>
    </source>
</evidence>
<dbReference type="Proteomes" id="UP000479335">
    <property type="component" value="Unassembled WGS sequence"/>
</dbReference>
<name>A0A6L8KMH3_9BURK</name>
<evidence type="ECO:0000313" key="2">
    <source>
        <dbReference type="Proteomes" id="UP000479335"/>
    </source>
</evidence>
<gene>
    <name evidence="1" type="ORF">GTP46_24490</name>
</gene>
<sequence>MDHTGLPGTGQRFTPEVSITCDIEMLCQLMQYLRAWWEQFEKTLRMLDHAAAVKAHDAVVDGVILARRISRELGWALPDYSAINWAATPVPPEHAGSNSDL</sequence>
<keyword evidence="2" id="KW-1185">Reference proteome</keyword>
<dbReference type="EMBL" id="WWCN01000018">
    <property type="protein sequence ID" value="MYM25791.1"/>
    <property type="molecule type" value="Genomic_DNA"/>
</dbReference>
<dbReference type="AlphaFoldDB" id="A0A6L8KMH3"/>